<name>A0AAV4QQD1_CAEEX</name>
<proteinExistence type="predicted"/>
<accession>A0AAV4QQD1</accession>
<dbReference type="Proteomes" id="UP001054945">
    <property type="component" value="Unassembled WGS sequence"/>
</dbReference>
<organism evidence="1 2">
    <name type="scientific">Caerostris extrusa</name>
    <name type="common">Bark spider</name>
    <name type="synonym">Caerostris bankana</name>
    <dbReference type="NCBI Taxonomy" id="172846"/>
    <lineage>
        <taxon>Eukaryota</taxon>
        <taxon>Metazoa</taxon>
        <taxon>Ecdysozoa</taxon>
        <taxon>Arthropoda</taxon>
        <taxon>Chelicerata</taxon>
        <taxon>Arachnida</taxon>
        <taxon>Araneae</taxon>
        <taxon>Araneomorphae</taxon>
        <taxon>Entelegynae</taxon>
        <taxon>Araneoidea</taxon>
        <taxon>Araneidae</taxon>
        <taxon>Caerostris</taxon>
    </lineage>
</organism>
<gene>
    <name evidence="1" type="ORF">CEXT_730701</name>
</gene>
<sequence>MWTPNEPLFGIVPEKVSMWIPNENLFRIVPEKCLCGSLMNTYFEWPPKSVHRTDDRRVAVEKQLRPPVAEFPNDSWSPTKISPNSSCAHIQRGRIGFGGCAAHKG</sequence>
<protein>
    <submittedName>
        <fullName evidence="1">Uncharacterized protein</fullName>
    </submittedName>
</protein>
<dbReference type="AlphaFoldDB" id="A0AAV4QQD1"/>
<evidence type="ECO:0000313" key="1">
    <source>
        <dbReference type="EMBL" id="GIY10301.1"/>
    </source>
</evidence>
<reference evidence="1 2" key="1">
    <citation type="submission" date="2021-06" db="EMBL/GenBank/DDBJ databases">
        <title>Caerostris extrusa draft genome.</title>
        <authorList>
            <person name="Kono N."/>
            <person name="Arakawa K."/>
        </authorList>
    </citation>
    <scope>NUCLEOTIDE SEQUENCE [LARGE SCALE GENOMIC DNA]</scope>
</reference>
<evidence type="ECO:0000313" key="2">
    <source>
        <dbReference type="Proteomes" id="UP001054945"/>
    </source>
</evidence>
<comment type="caution">
    <text evidence="1">The sequence shown here is derived from an EMBL/GenBank/DDBJ whole genome shotgun (WGS) entry which is preliminary data.</text>
</comment>
<keyword evidence="2" id="KW-1185">Reference proteome</keyword>
<dbReference type="EMBL" id="BPLR01006502">
    <property type="protein sequence ID" value="GIY10301.1"/>
    <property type="molecule type" value="Genomic_DNA"/>
</dbReference>